<evidence type="ECO:0000256" key="4">
    <source>
        <dbReference type="ARBA" id="ARBA00023004"/>
    </source>
</evidence>
<dbReference type="PANTHER" id="PTHR43273:SF8">
    <property type="entry name" value="RADICAL SAM DOMAIN PROTEIN"/>
    <property type="match status" value="1"/>
</dbReference>
<dbReference type="Gene3D" id="3.20.20.70">
    <property type="entry name" value="Aldolase class I"/>
    <property type="match status" value="1"/>
</dbReference>
<dbReference type="SFLD" id="SFLDS00029">
    <property type="entry name" value="Radical_SAM"/>
    <property type="match status" value="1"/>
</dbReference>
<reference evidence="8 9" key="1">
    <citation type="submission" date="2023-06" db="EMBL/GenBank/DDBJ databases">
        <title>Pelomonas sp. APW6 16S ribosomal RNA gene genome sequencing and assembly.</title>
        <authorList>
            <person name="Woo H."/>
        </authorList>
    </citation>
    <scope>NUCLEOTIDE SEQUENCE [LARGE SCALE GENOMIC DNA]</scope>
    <source>
        <strain evidence="8 9">APW6</strain>
    </source>
</reference>
<feature type="region of interest" description="Disordered" evidence="6">
    <location>
        <begin position="1"/>
        <end position="29"/>
    </location>
</feature>
<keyword evidence="9" id="KW-1185">Reference proteome</keyword>
<evidence type="ECO:0000259" key="7">
    <source>
        <dbReference type="PROSITE" id="PS51918"/>
    </source>
</evidence>
<dbReference type="InterPro" id="IPR023867">
    <property type="entry name" value="Sulphatase_maturase_rSAM"/>
</dbReference>
<dbReference type="InterPro" id="IPR058240">
    <property type="entry name" value="rSAM_sf"/>
</dbReference>
<dbReference type="InterPro" id="IPR013785">
    <property type="entry name" value="Aldolase_TIM"/>
</dbReference>
<keyword evidence="4" id="KW-0408">Iron</keyword>
<dbReference type="SFLD" id="SFLDG01067">
    <property type="entry name" value="SPASM/twitch_domain_containing"/>
    <property type="match status" value="1"/>
</dbReference>
<dbReference type="SUPFAM" id="SSF102114">
    <property type="entry name" value="Radical SAM enzymes"/>
    <property type="match status" value="1"/>
</dbReference>
<organism evidence="8 9">
    <name type="scientific">Roseateles subflavus</name>
    <dbReference type="NCBI Taxonomy" id="3053353"/>
    <lineage>
        <taxon>Bacteria</taxon>
        <taxon>Pseudomonadati</taxon>
        <taxon>Pseudomonadota</taxon>
        <taxon>Betaproteobacteria</taxon>
        <taxon>Burkholderiales</taxon>
        <taxon>Sphaerotilaceae</taxon>
        <taxon>Roseateles</taxon>
    </lineage>
</organism>
<evidence type="ECO:0000256" key="1">
    <source>
        <dbReference type="ARBA" id="ARBA00001966"/>
    </source>
</evidence>
<comment type="caution">
    <text evidence="8">The sequence shown here is derived from an EMBL/GenBank/DDBJ whole genome shotgun (WGS) entry which is preliminary data.</text>
</comment>
<dbReference type="CDD" id="cd01335">
    <property type="entry name" value="Radical_SAM"/>
    <property type="match status" value="1"/>
</dbReference>
<sequence length="421" mass="46364">MQTIVIPASHIQRRSSASPHPEAPRRTQPRPWHTLEVILKITERCNIACTYCYFFNMDDNAAGNPVYMDGGTAQDVVAFLAKAVRDSGASALQIDIHGGEPLLMKKDRFEQMCRAMREGLGFVEQLRIALQTNAMLVDDEWIDLFERFDISVAVSLDGPAEYHDLFRLDHGGKGTHAQVVAGLRKLQAAAAAKRIYAIGTICVPHYSFDARRVLSHFVDDLGQRLLHISLPVPGSSPDHFGPDGGAGYTRFLCDLFTAWAEREDPSIEIRLFQTLLGRLLGGQEGLAQGKARRGGYTAFTIQSDGQLCGPDDDRLADYAFQAAVQARADTSLDDFYDTPEMLRYVQSQGERSPVCQSCCWGHVCEGGDVLGGRAYRFVPGQGHANPSAYCQGLQELLVLMTQWALGRGVPMARIEEVLVTG</sequence>
<protein>
    <submittedName>
        <fullName evidence="8">Radical SAM protein</fullName>
    </submittedName>
</protein>
<name>A0ABT7LKK3_9BURK</name>
<accession>A0ABT7LKK3</accession>
<dbReference type="EMBL" id="JASVDS010000004">
    <property type="protein sequence ID" value="MDL5033394.1"/>
    <property type="molecule type" value="Genomic_DNA"/>
</dbReference>
<dbReference type="PROSITE" id="PS51918">
    <property type="entry name" value="RADICAL_SAM"/>
    <property type="match status" value="1"/>
</dbReference>
<dbReference type="InterPro" id="IPR007197">
    <property type="entry name" value="rSAM"/>
</dbReference>
<dbReference type="SFLD" id="SFLDG01386">
    <property type="entry name" value="main_SPASM_domain-containing"/>
    <property type="match status" value="1"/>
</dbReference>
<dbReference type="RefSeq" id="WP_285983476.1">
    <property type="nucleotide sequence ID" value="NZ_JASVDS010000004.1"/>
</dbReference>
<dbReference type="SFLD" id="SFLDG01072">
    <property type="entry name" value="dehydrogenase_like"/>
    <property type="match status" value="1"/>
</dbReference>
<keyword evidence="2" id="KW-0949">S-adenosyl-L-methionine</keyword>
<gene>
    <name evidence="8" type="ORF">QRD43_15880</name>
</gene>
<dbReference type="Pfam" id="PF04055">
    <property type="entry name" value="Radical_SAM"/>
    <property type="match status" value="1"/>
</dbReference>
<evidence type="ECO:0000313" key="9">
    <source>
        <dbReference type="Proteomes" id="UP001238603"/>
    </source>
</evidence>
<evidence type="ECO:0000256" key="6">
    <source>
        <dbReference type="SAM" id="MobiDB-lite"/>
    </source>
</evidence>
<evidence type="ECO:0000256" key="3">
    <source>
        <dbReference type="ARBA" id="ARBA00022723"/>
    </source>
</evidence>
<keyword evidence="5" id="KW-0411">Iron-sulfur</keyword>
<keyword evidence="3" id="KW-0479">Metal-binding</keyword>
<dbReference type="Proteomes" id="UP001238603">
    <property type="component" value="Unassembled WGS sequence"/>
</dbReference>
<evidence type="ECO:0000313" key="8">
    <source>
        <dbReference type="EMBL" id="MDL5033394.1"/>
    </source>
</evidence>
<evidence type="ECO:0000256" key="2">
    <source>
        <dbReference type="ARBA" id="ARBA00022691"/>
    </source>
</evidence>
<proteinExistence type="predicted"/>
<dbReference type="PANTHER" id="PTHR43273">
    <property type="entry name" value="ANAEROBIC SULFATASE-MATURATING ENZYME HOMOLOG ASLB-RELATED"/>
    <property type="match status" value="1"/>
</dbReference>
<comment type="cofactor">
    <cofactor evidence="1">
        <name>[4Fe-4S] cluster</name>
        <dbReference type="ChEBI" id="CHEBI:49883"/>
    </cofactor>
</comment>
<evidence type="ECO:0000256" key="5">
    <source>
        <dbReference type="ARBA" id="ARBA00023014"/>
    </source>
</evidence>
<feature type="domain" description="Radical SAM core" evidence="7">
    <location>
        <begin position="31"/>
        <end position="283"/>
    </location>
</feature>